<protein>
    <recommendedName>
        <fullName evidence="8">Ribonuclease Z</fullName>
        <shortName evidence="8">RNase Z</shortName>
        <ecNumber evidence="8">3.1.26.11</ecNumber>
    </recommendedName>
    <alternativeName>
        <fullName evidence="8">tRNA 3 endonuclease</fullName>
    </alternativeName>
    <alternativeName>
        <fullName evidence="8">tRNase Z</fullName>
    </alternativeName>
</protein>
<dbReference type="GO" id="GO:0042781">
    <property type="term" value="F:3'-tRNA processing endoribonuclease activity"/>
    <property type="evidence" value="ECO:0007669"/>
    <property type="project" value="UniProtKB-EC"/>
</dbReference>
<comment type="caution">
    <text evidence="9">The sequence shown here is derived from an EMBL/GenBank/DDBJ whole genome shotgun (WGS) entry which is preliminary data.</text>
</comment>
<comment type="catalytic activity">
    <reaction evidence="8">
        <text>Endonucleolytic cleavage of RNA, removing extra 3' nucleotides from tRNA precursor, generating 3' termini of tRNAs. A 3'-hydroxy group is left at the tRNA terminus and a 5'-phosphoryl group is left at the trailer molecule.</text>
        <dbReference type="EC" id="3.1.26.11"/>
    </reaction>
</comment>
<evidence type="ECO:0000256" key="1">
    <source>
        <dbReference type="ARBA" id="ARBA00011738"/>
    </source>
</evidence>
<dbReference type="EMBL" id="JBJHZX010000019">
    <property type="protein sequence ID" value="MFL0196575.1"/>
    <property type="molecule type" value="Genomic_DNA"/>
</dbReference>
<keyword evidence="10" id="KW-1185">Reference proteome</keyword>
<feature type="active site" description="Proton acceptor" evidence="8">
    <location>
        <position position="65"/>
    </location>
</feature>
<comment type="subunit">
    <text evidence="1 8">Homodimer.</text>
</comment>
<name>A0ABW8SPC6_9CLOT</name>
<feature type="binding site" evidence="8">
    <location>
        <position position="61"/>
    </location>
    <ligand>
        <name>Zn(2+)</name>
        <dbReference type="ChEBI" id="CHEBI:29105"/>
        <label>1</label>
        <note>catalytic</note>
    </ligand>
</feature>
<evidence type="ECO:0000256" key="3">
    <source>
        <dbReference type="ARBA" id="ARBA00022722"/>
    </source>
</evidence>
<keyword evidence="5 8" id="KW-0255">Endonuclease</keyword>
<evidence type="ECO:0000256" key="6">
    <source>
        <dbReference type="ARBA" id="ARBA00022801"/>
    </source>
</evidence>
<feature type="binding site" evidence="8">
    <location>
        <position position="266"/>
    </location>
    <ligand>
        <name>Zn(2+)</name>
        <dbReference type="ChEBI" id="CHEBI:29105"/>
        <label>2</label>
        <note>catalytic</note>
    </ligand>
</feature>
<dbReference type="Pfam" id="PF23023">
    <property type="entry name" value="Anti-Pycsar_Apyc1"/>
    <property type="match status" value="1"/>
</dbReference>
<comment type="cofactor">
    <cofactor evidence="8">
        <name>Zn(2+)</name>
        <dbReference type="ChEBI" id="CHEBI:29105"/>
    </cofactor>
    <text evidence="8">Binds 2 Zn(2+) ions.</text>
</comment>
<evidence type="ECO:0000256" key="2">
    <source>
        <dbReference type="ARBA" id="ARBA00022694"/>
    </source>
</evidence>
<dbReference type="EC" id="3.1.26.11" evidence="8"/>
<reference evidence="9 10" key="1">
    <citation type="submission" date="2024-11" db="EMBL/GenBank/DDBJ databases">
        <authorList>
            <person name="Heng Y.C."/>
            <person name="Lim A.C.H."/>
            <person name="Lee J.K.Y."/>
            <person name="Kittelmann S."/>
        </authorList>
    </citation>
    <scope>NUCLEOTIDE SEQUENCE [LARGE SCALE GENOMIC DNA]</scope>
    <source>
        <strain evidence="9 10">WILCCON 0269</strain>
    </source>
</reference>
<dbReference type="PANTHER" id="PTHR46018">
    <property type="entry name" value="ZINC PHOSPHODIESTERASE ELAC PROTEIN 1"/>
    <property type="match status" value="1"/>
</dbReference>
<comment type="function">
    <text evidence="8">Zinc phosphodiesterase, which displays some tRNA 3'-processing endonuclease activity. Probably involved in tRNA maturation, by removing a 3'-trailer from precursor tRNA.</text>
</comment>
<feature type="binding site" evidence="8">
    <location>
        <position position="66"/>
    </location>
    <ligand>
        <name>Zn(2+)</name>
        <dbReference type="ChEBI" id="CHEBI:29105"/>
        <label>2</label>
        <note>catalytic</note>
    </ligand>
</feature>
<evidence type="ECO:0000256" key="4">
    <source>
        <dbReference type="ARBA" id="ARBA00022723"/>
    </source>
</evidence>
<dbReference type="Proteomes" id="UP001623660">
    <property type="component" value="Unassembled WGS sequence"/>
</dbReference>
<dbReference type="InterPro" id="IPR036866">
    <property type="entry name" value="RibonucZ/Hydroxyglut_hydro"/>
</dbReference>
<proteinExistence type="inferred from homology"/>
<evidence type="ECO:0000313" key="10">
    <source>
        <dbReference type="Proteomes" id="UP001623660"/>
    </source>
</evidence>
<gene>
    <name evidence="8" type="primary">rnz</name>
    <name evidence="9" type="ORF">ACJDU8_13560</name>
</gene>
<sequence>MLDVCLLGCGGSMPVPDRNLTSMIASYKGRKLLIDCGEGTQVSLKILGWKIGNIDVILFTHFHADHIAGLPGLLLTIANSGRLEPITIIGPAGLGQVVTGLRVIAPALPYDINLIEFHGSGQCSQKVGHFNINVVSVDHGIPCFAYSIVIERNRKFHKEKALKNKVPLAFWSKLQKGEEVKQGDSLYTPDMVLGHSRKGLKISYCTDSRPTEELMGFVKESDVFICEGMYGDGEDISKAIRYKHMIFSEAATIAKKAMVEQLWLTHFSPSMPEPELYLENAKNIFENTIIGQDRYVKSINFKEEDVTS</sequence>
<dbReference type="HAMAP" id="MF_01818">
    <property type="entry name" value="RNase_Z_BN"/>
    <property type="match status" value="1"/>
</dbReference>
<keyword evidence="6 8" id="KW-0378">Hydrolase</keyword>
<organism evidence="9 10">
    <name type="scientific">Candidatus Clostridium eludens</name>
    <dbReference type="NCBI Taxonomy" id="3381663"/>
    <lineage>
        <taxon>Bacteria</taxon>
        <taxon>Bacillati</taxon>
        <taxon>Bacillota</taxon>
        <taxon>Clostridia</taxon>
        <taxon>Eubacteriales</taxon>
        <taxon>Clostridiaceae</taxon>
        <taxon>Clostridium</taxon>
    </lineage>
</organism>
<keyword evidence="2 8" id="KW-0819">tRNA processing</keyword>
<feature type="binding site" evidence="8">
    <location>
        <position position="139"/>
    </location>
    <ligand>
        <name>Zn(2+)</name>
        <dbReference type="ChEBI" id="CHEBI:29105"/>
        <label>1</label>
        <note>catalytic</note>
    </ligand>
</feature>
<feature type="binding site" evidence="8">
    <location>
        <position position="207"/>
    </location>
    <ligand>
        <name>Zn(2+)</name>
        <dbReference type="ChEBI" id="CHEBI:29105"/>
        <label>2</label>
        <note>catalytic</note>
    </ligand>
</feature>
<dbReference type="CDD" id="cd07717">
    <property type="entry name" value="RNaseZ_ZiPD-like_MBL-fold"/>
    <property type="match status" value="1"/>
</dbReference>
<keyword evidence="4 8" id="KW-0479">Metal-binding</keyword>
<evidence type="ECO:0000313" key="9">
    <source>
        <dbReference type="EMBL" id="MFL0196575.1"/>
    </source>
</evidence>
<feature type="binding site" evidence="8">
    <location>
        <position position="63"/>
    </location>
    <ligand>
        <name>Zn(2+)</name>
        <dbReference type="ChEBI" id="CHEBI:29105"/>
        <label>1</label>
        <note>catalytic</note>
    </ligand>
</feature>
<keyword evidence="3 8" id="KW-0540">Nuclease</keyword>
<dbReference type="Gene3D" id="3.60.15.10">
    <property type="entry name" value="Ribonuclease Z/Hydroxyacylglutathione hydrolase-like"/>
    <property type="match status" value="1"/>
</dbReference>
<feature type="binding site" evidence="8">
    <location>
        <position position="65"/>
    </location>
    <ligand>
        <name>Zn(2+)</name>
        <dbReference type="ChEBI" id="CHEBI:29105"/>
        <label>2</label>
        <note>catalytic</note>
    </ligand>
</feature>
<dbReference type="RefSeq" id="WP_406792686.1">
    <property type="nucleotide sequence ID" value="NZ_JBJHZX010000019.1"/>
</dbReference>
<evidence type="ECO:0000256" key="7">
    <source>
        <dbReference type="ARBA" id="ARBA00022833"/>
    </source>
</evidence>
<dbReference type="PANTHER" id="PTHR46018:SF2">
    <property type="entry name" value="ZINC PHOSPHODIESTERASE ELAC PROTEIN 1"/>
    <property type="match status" value="1"/>
</dbReference>
<accession>A0ABW8SPC6</accession>
<dbReference type="SUPFAM" id="SSF56281">
    <property type="entry name" value="Metallo-hydrolase/oxidoreductase"/>
    <property type="match status" value="1"/>
</dbReference>
<dbReference type="NCBIfam" id="NF000801">
    <property type="entry name" value="PRK00055.1-3"/>
    <property type="match status" value="1"/>
</dbReference>
<evidence type="ECO:0000256" key="8">
    <source>
        <dbReference type="HAMAP-Rule" id="MF_01818"/>
    </source>
</evidence>
<evidence type="ECO:0000256" key="5">
    <source>
        <dbReference type="ARBA" id="ARBA00022759"/>
    </source>
</evidence>
<comment type="similarity">
    <text evidence="8">Belongs to the RNase Z family.</text>
</comment>
<feature type="binding site" evidence="8">
    <location>
        <position position="207"/>
    </location>
    <ligand>
        <name>Zn(2+)</name>
        <dbReference type="ChEBI" id="CHEBI:29105"/>
        <label>1</label>
        <note>catalytic</note>
    </ligand>
</feature>
<keyword evidence="7 8" id="KW-0862">Zinc</keyword>
<dbReference type="NCBIfam" id="TIGR02651">
    <property type="entry name" value="RNase_Z"/>
    <property type="match status" value="1"/>
</dbReference>
<dbReference type="InterPro" id="IPR013471">
    <property type="entry name" value="RNase_Z/BN"/>
</dbReference>